<dbReference type="AlphaFoldDB" id="A0A2N5SWP9"/>
<dbReference type="PROSITE" id="PS50966">
    <property type="entry name" value="ZF_SWIM"/>
    <property type="match status" value="1"/>
</dbReference>
<dbReference type="GO" id="GO:0000724">
    <property type="term" value="P:double-strand break repair via homologous recombination"/>
    <property type="evidence" value="ECO:0007669"/>
    <property type="project" value="TreeGrafter"/>
</dbReference>
<keyword evidence="5" id="KW-1185">Reference proteome</keyword>
<dbReference type="GO" id="GO:0008270">
    <property type="term" value="F:zinc ion binding"/>
    <property type="evidence" value="ECO:0007669"/>
    <property type="project" value="UniProtKB-KW"/>
</dbReference>
<dbReference type="EMBL" id="PGCJ01000062">
    <property type="protein sequence ID" value="PLW53378.1"/>
    <property type="molecule type" value="Genomic_DNA"/>
</dbReference>
<dbReference type="EMBL" id="PGCJ01000845">
    <property type="protein sequence ID" value="PLW17662.1"/>
    <property type="molecule type" value="Genomic_DNA"/>
</dbReference>
<dbReference type="InterPro" id="IPR007527">
    <property type="entry name" value="Znf_SWIM"/>
</dbReference>
<accession>A0A2N5SWP9</accession>
<proteinExistence type="predicted"/>
<dbReference type="Pfam" id="PF04434">
    <property type="entry name" value="SWIM"/>
    <property type="match status" value="1"/>
</dbReference>
<protein>
    <recommendedName>
        <fullName evidence="2">SWIM-type domain-containing protein</fullName>
    </recommendedName>
</protein>
<keyword evidence="1" id="KW-0479">Metal-binding</keyword>
<evidence type="ECO:0000256" key="1">
    <source>
        <dbReference type="PROSITE-ProRule" id="PRU00325"/>
    </source>
</evidence>
<dbReference type="GO" id="GO:0097196">
    <property type="term" value="C:Shu complex"/>
    <property type="evidence" value="ECO:0007669"/>
    <property type="project" value="TreeGrafter"/>
</dbReference>
<dbReference type="OrthoDB" id="2496688at2759"/>
<keyword evidence="1" id="KW-0863">Zinc-finger</keyword>
<evidence type="ECO:0000259" key="2">
    <source>
        <dbReference type="PROSITE" id="PS50966"/>
    </source>
</evidence>
<sequence length="140" mass="15798">MEHSIIAQREQSDFEDIFNHQIDQINSPELTEGQIQAISLLCGSEVLIAALELLDLKLVRRLLAIKNGTMIYEIHGNEAVYHVQIGLRNSCNCKTFLDRVIINSYQLVCSHLLAVKIGTKINSIETQEISMETLVNIFDS</sequence>
<evidence type="ECO:0000313" key="5">
    <source>
        <dbReference type="Proteomes" id="UP000235388"/>
    </source>
</evidence>
<dbReference type="PANTHER" id="PTHR28498:SF1">
    <property type="entry name" value="ZINC FINGER SWIM DOMAIN-CONTAINING PROTEIN 7"/>
    <property type="match status" value="1"/>
</dbReference>
<keyword evidence="1" id="KW-0862">Zinc</keyword>
<evidence type="ECO:0000313" key="4">
    <source>
        <dbReference type="EMBL" id="PLW53378.1"/>
    </source>
</evidence>
<organism evidence="3 5">
    <name type="scientific">Puccinia coronata f. sp. avenae</name>
    <dbReference type="NCBI Taxonomy" id="200324"/>
    <lineage>
        <taxon>Eukaryota</taxon>
        <taxon>Fungi</taxon>
        <taxon>Dikarya</taxon>
        <taxon>Basidiomycota</taxon>
        <taxon>Pucciniomycotina</taxon>
        <taxon>Pucciniomycetes</taxon>
        <taxon>Pucciniales</taxon>
        <taxon>Pucciniaceae</taxon>
        <taxon>Puccinia</taxon>
    </lineage>
</organism>
<reference evidence="3 5" key="1">
    <citation type="submission" date="2017-11" db="EMBL/GenBank/DDBJ databases">
        <title>De novo assembly and phasing of dikaryotic genomes from two isolates of Puccinia coronata f. sp. avenae, the causal agent of oat crown rust.</title>
        <authorList>
            <person name="Miller M.E."/>
            <person name="Zhang Y."/>
            <person name="Omidvar V."/>
            <person name="Sperschneider J."/>
            <person name="Schwessinger B."/>
            <person name="Raley C."/>
            <person name="Palmer J.M."/>
            <person name="Garnica D."/>
            <person name="Upadhyaya N."/>
            <person name="Rathjen J."/>
            <person name="Taylor J.M."/>
            <person name="Park R.F."/>
            <person name="Dodds P.N."/>
            <person name="Hirsch C.D."/>
            <person name="Kianian S.F."/>
            <person name="Figueroa M."/>
        </authorList>
    </citation>
    <scope>NUCLEOTIDE SEQUENCE [LARGE SCALE GENOMIC DNA]</scope>
    <source>
        <strain evidence="3">12NC29</strain>
    </source>
</reference>
<gene>
    <name evidence="4" type="ORF">PCANC_06130</name>
    <name evidence="3" type="ORF">PCANC_10895</name>
</gene>
<comment type="caution">
    <text evidence="3">The sequence shown here is derived from an EMBL/GenBank/DDBJ whole genome shotgun (WGS) entry which is preliminary data.</text>
</comment>
<name>A0A2N5SWP9_9BASI</name>
<dbReference type="PANTHER" id="PTHR28498">
    <property type="entry name" value="ZINC FINGER SWIM DOMAIN-CONTAINING PROTEIN 7"/>
    <property type="match status" value="1"/>
</dbReference>
<dbReference type="STRING" id="200324.A0A2N5SWP9"/>
<dbReference type="Proteomes" id="UP000235388">
    <property type="component" value="Unassembled WGS sequence"/>
</dbReference>
<evidence type="ECO:0000313" key="3">
    <source>
        <dbReference type="EMBL" id="PLW17662.1"/>
    </source>
</evidence>
<feature type="domain" description="SWIM-type" evidence="2">
    <location>
        <begin position="81"/>
        <end position="120"/>
    </location>
</feature>